<gene>
    <name evidence="2" type="ORF">KIN20_018787</name>
</gene>
<reference evidence="2" key="1">
    <citation type="submission" date="2021-06" db="EMBL/GenBank/DDBJ databases">
        <title>Parelaphostrongylus tenuis whole genome reference sequence.</title>
        <authorList>
            <person name="Garwood T.J."/>
            <person name="Larsen P.A."/>
            <person name="Fountain-Jones N.M."/>
            <person name="Garbe J.R."/>
            <person name="Macchietto M.G."/>
            <person name="Kania S.A."/>
            <person name="Gerhold R.W."/>
            <person name="Richards J.E."/>
            <person name="Wolf T.M."/>
        </authorList>
    </citation>
    <scope>NUCLEOTIDE SEQUENCE</scope>
    <source>
        <strain evidence="2">MNPRO001-30</strain>
        <tissue evidence="2">Meninges</tissue>
    </source>
</reference>
<proteinExistence type="predicted"/>
<keyword evidence="1" id="KW-0732">Signal</keyword>
<evidence type="ECO:0000256" key="1">
    <source>
        <dbReference type="SAM" id="SignalP"/>
    </source>
</evidence>
<feature type="chain" id="PRO_5042177819" evidence="1">
    <location>
        <begin position="23"/>
        <end position="140"/>
    </location>
</feature>
<evidence type="ECO:0000313" key="3">
    <source>
        <dbReference type="Proteomes" id="UP001196413"/>
    </source>
</evidence>
<sequence>MARYMMGYLVMLMLATISTVFGCGVMPAGQASTRTFTVTGFTTLPVTMVYTSVVNSVGHPGIATSEAGARGFVERLVMQTVIDVQESQGRGALLPDAVISAILSQLSVQISYKPLNCQMVVSLGYTCDSTVYNKHLKECV</sequence>
<dbReference type="AlphaFoldDB" id="A0AAD5QRU6"/>
<accession>A0AAD5QRU6</accession>
<dbReference type="EMBL" id="JAHQIW010003744">
    <property type="protein sequence ID" value="KAJ1359952.1"/>
    <property type="molecule type" value="Genomic_DNA"/>
</dbReference>
<protein>
    <submittedName>
        <fullName evidence="2">Uncharacterized protein</fullName>
    </submittedName>
</protein>
<feature type="signal peptide" evidence="1">
    <location>
        <begin position="1"/>
        <end position="22"/>
    </location>
</feature>
<evidence type="ECO:0000313" key="2">
    <source>
        <dbReference type="EMBL" id="KAJ1359952.1"/>
    </source>
</evidence>
<organism evidence="2 3">
    <name type="scientific">Parelaphostrongylus tenuis</name>
    <name type="common">Meningeal worm</name>
    <dbReference type="NCBI Taxonomy" id="148309"/>
    <lineage>
        <taxon>Eukaryota</taxon>
        <taxon>Metazoa</taxon>
        <taxon>Ecdysozoa</taxon>
        <taxon>Nematoda</taxon>
        <taxon>Chromadorea</taxon>
        <taxon>Rhabditida</taxon>
        <taxon>Rhabditina</taxon>
        <taxon>Rhabditomorpha</taxon>
        <taxon>Strongyloidea</taxon>
        <taxon>Metastrongylidae</taxon>
        <taxon>Parelaphostrongylus</taxon>
    </lineage>
</organism>
<dbReference type="PROSITE" id="PS51257">
    <property type="entry name" value="PROKAR_LIPOPROTEIN"/>
    <property type="match status" value="1"/>
</dbReference>
<keyword evidence="3" id="KW-1185">Reference proteome</keyword>
<comment type="caution">
    <text evidence="2">The sequence shown here is derived from an EMBL/GenBank/DDBJ whole genome shotgun (WGS) entry which is preliminary data.</text>
</comment>
<name>A0AAD5QRU6_PARTN</name>
<dbReference type="Proteomes" id="UP001196413">
    <property type="component" value="Unassembled WGS sequence"/>
</dbReference>